<proteinExistence type="inferred from homology"/>
<dbReference type="InterPro" id="IPR050808">
    <property type="entry name" value="Phage_Integrase"/>
</dbReference>
<dbReference type="InterPro" id="IPR038488">
    <property type="entry name" value="Integrase_DNA-bd_sf"/>
</dbReference>
<sequence length="98" mass="10693">MKQHVLRQTDIDAAVKGFTKKRSLSDGAGLMLLVNSPTSQSWVYRYKVGGVEKRLGLGAYPGVTLTQARKLAQIERGRRADGVDPAAAKVQRKRTGVI</sequence>
<evidence type="ECO:0000256" key="1">
    <source>
        <dbReference type="ARBA" id="ARBA00008857"/>
    </source>
</evidence>
<dbReference type="InterPro" id="IPR025166">
    <property type="entry name" value="Integrase_DNA_bind_dom"/>
</dbReference>
<dbReference type="AlphaFoldDB" id="A0A327YU46"/>
<protein>
    <submittedName>
        <fullName evidence="4">Uncharacterized protein DUF4102</fullName>
    </submittedName>
</protein>
<dbReference type="Proteomes" id="UP000249165">
    <property type="component" value="Unassembled WGS sequence"/>
</dbReference>
<evidence type="ECO:0000259" key="3">
    <source>
        <dbReference type="Pfam" id="PF13356"/>
    </source>
</evidence>
<evidence type="ECO:0000256" key="2">
    <source>
        <dbReference type="ARBA" id="ARBA00022908"/>
    </source>
</evidence>
<reference evidence="4 5" key="1">
    <citation type="submission" date="2018-06" db="EMBL/GenBank/DDBJ databases">
        <title>Genomic Encyclopedia of Archaeal and Bacterial Type Strains, Phase II (KMG-II): from individual species to whole genera.</title>
        <authorList>
            <person name="Goeker M."/>
        </authorList>
    </citation>
    <scope>NUCLEOTIDE SEQUENCE [LARGE SCALE GENOMIC DNA]</scope>
    <source>
        <strain evidence="4 5">DSM 22011</strain>
    </source>
</reference>
<organism evidence="4 5">
    <name type="scientific">Salipiger aestuarii</name>
    <dbReference type="NCBI Taxonomy" id="568098"/>
    <lineage>
        <taxon>Bacteria</taxon>
        <taxon>Pseudomonadati</taxon>
        <taxon>Pseudomonadota</taxon>
        <taxon>Alphaproteobacteria</taxon>
        <taxon>Rhodobacterales</taxon>
        <taxon>Roseobacteraceae</taxon>
        <taxon>Salipiger</taxon>
    </lineage>
</organism>
<dbReference type="Gene3D" id="3.30.160.390">
    <property type="entry name" value="Integrase, DNA-binding domain"/>
    <property type="match status" value="1"/>
</dbReference>
<comment type="caution">
    <text evidence="4">The sequence shown here is derived from an EMBL/GenBank/DDBJ whole genome shotgun (WGS) entry which is preliminary data.</text>
</comment>
<dbReference type="RefSeq" id="WP_205912173.1">
    <property type="nucleotide sequence ID" value="NZ_LIQE01000076.1"/>
</dbReference>
<keyword evidence="5" id="KW-1185">Reference proteome</keyword>
<dbReference type="Pfam" id="PF13356">
    <property type="entry name" value="Arm-DNA-bind_3"/>
    <property type="match status" value="1"/>
</dbReference>
<dbReference type="EMBL" id="QLMG01000001">
    <property type="protein sequence ID" value="RAK23896.1"/>
    <property type="molecule type" value="Genomic_DNA"/>
</dbReference>
<gene>
    <name evidence="4" type="ORF">ATI53_10013</name>
</gene>
<dbReference type="GO" id="GO:0015074">
    <property type="term" value="P:DNA integration"/>
    <property type="evidence" value="ECO:0007669"/>
    <property type="project" value="UniProtKB-KW"/>
</dbReference>
<feature type="domain" description="Integrase DNA-binding" evidence="3">
    <location>
        <begin position="7"/>
        <end position="91"/>
    </location>
</feature>
<name>A0A327YU46_9RHOB</name>
<dbReference type="PANTHER" id="PTHR30629:SF2">
    <property type="entry name" value="PROPHAGE INTEGRASE INTS-RELATED"/>
    <property type="match status" value="1"/>
</dbReference>
<evidence type="ECO:0000313" key="5">
    <source>
        <dbReference type="Proteomes" id="UP000249165"/>
    </source>
</evidence>
<accession>A0A327YU46</accession>
<dbReference type="PANTHER" id="PTHR30629">
    <property type="entry name" value="PROPHAGE INTEGRASE"/>
    <property type="match status" value="1"/>
</dbReference>
<keyword evidence="2" id="KW-0229">DNA integration</keyword>
<comment type="similarity">
    <text evidence="1">Belongs to the 'phage' integrase family.</text>
</comment>
<evidence type="ECO:0000313" key="4">
    <source>
        <dbReference type="EMBL" id="RAK23896.1"/>
    </source>
</evidence>